<reference evidence="4" key="1">
    <citation type="journal article" date="2019" name="Int. J. Syst. Evol. Microbiol.">
        <title>The Global Catalogue of Microorganisms (GCM) 10K type strain sequencing project: providing services to taxonomists for standard genome sequencing and annotation.</title>
        <authorList>
            <consortium name="The Broad Institute Genomics Platform"/>
            <consortium name="The Broad Institute Genome Sequencing Center for Infectious Disease"/>
            <person name="Wu L."/>
            <person name="Ma J."/>
        </authorList>
    </citation>
    <scope>NUCLEOTIDE SEQUENCE [LARGE SCALE GENOMIC DNA]</scope>
    <source>
        <strain evidence="4">JCM 18283</strain>
    </source>
</reference>
<sequence>MKIKLLLVIVVTLFTVNASAQKGFPFDAEVRQFKHQDSLQMPAPDGILFVGSSSIRLWDDLEKRFEGKPVIKRGLGGSELWQWVDYYTPYVLFPYQPKKVFIYAGENDIASGRTAQNVAGSFEKLWTMIHDKLPNAEIYFLSIKPSPSRAKFLNEVILANNLIKAYADSKPKTRFIDVATPILNEKNMRPDSSLFKGDYLHLNSKGYDKWEKVLKKYVK</sequence>
<dbReference type="InterPro" id="IPR013830">
    <property type="entry name" value="SGNH_hydro"/>
</dbReference>
<proteinExistence type="predicted"/>
<comment type="caution">
    <text evidence="3">The sequence shown here is derived from an EMBL/GenBank/DDBJ whole genome shotgun (WGS) entry which is preliminary data.</text>
</comment>
<dbReference type="InterPro" id="IPR036514">
    <property type="entry name" value="SGNH_hydro_sf"/>
</dbReference>
<feature type="chain" id="PRO_5045592342" evidence="1">
    <location>
        <begin position="21"/>
        <end position="219"/>
    </location>
</feature>
<dbReference type="PANTHER" id="PTHR30383:SF5">
    <property type="entry name" value="SGNH HYDROLASE-TYPE ESTERASE DOMAIN-CONTAINING PROTEIN"/>
    <property type="match status" value="1"/>
</dbReference>
<dbReference type="InterPro" id="IPR051532">
    <property type="entry name" value="Ester_Hydrolysis_Enzymes"/>
</dbReference>
<gene>
    <name evidence="3" type="ORF">GCM10023313_29350</name>
</gene>
<accession>A0ABP9G2U6</accession>
<evidence type="ECO:0000259" key="2">
    <source>
        <dbReference type="Pfam" id="PF13472"/>
    </source>
</evidence>
<evidence type="ECO:0000313" key="3">
    <source>
        <dbReference type="EMBL" id="GAA4923309.1"/>
    </source>
</evidence>
<protein>
    <submittedName>
        <fullName evidence="3">SGNH/GDSL hydrolase family protein</fullName>
    </submittedName>
</protein>
<keyword evidence="3" id="KW-0378">Hydrolase</keyword>
<organism evidence="3 4">
    <name type="scientific">Mucilaginibacter defluvii</name>
    <dbReference type="NCBI Taxonomy" id="1196019"/>
    <lineage>
        <taxon>Bacteria</taxon>
        <taxon>Pseudomonadati</taxon>
        <taxon>Bacteroidota</taxon>
        <taxon>Sphingobacteriia</taxon>
        <taxon>Sphingobacteriales</taxon>
        <taxon>Sphingobacteriaceae</taxon>
        <taxon>Mucilaginibacter</taxon>
    </lineage>
</organism>
<dbReference type="Pfam" id="PF13472">
    <property type="entry name" value="Lipase_GDSL_2"/>
    <property type="match status" value="1"/>
</dbReference>
<dbReference type="GO" id="GO:0016787">
    <property type="term" value="F:hydrolase activity"/>
    <property type="evidence" value="ECO:0007669"/>
    <property type="project" value="UniProtKB-KW"/>
</dbReference>
<dbReference type="RefSeq" id="WP_345331961.1">
    <property type="nucleotide sequence ID" value="NZ_BAABJI010000002.1"/>
</dbReference>
<feature type="signal peptide" evidence="1">
    <location>
        <begin position="1"/>
        <end position="20"/>
    </location>
</feature>
<dbReference type="EMBL" id="BAABJI010000002">
    <property type="protein sequence ID" value="GAA4923309.1"/>
    <property type="molecule type" value="Genomic_DNA"/>
</dbReference>
<dbReference type="PANTHER" id="PTHR30383">
    <property type="entry name" value="THIOESTERASE 1/PROTEASE 1/LYSOPHOSPHOLIPASE L1"/>
    <property type="match status" value="1"/>
</dbReference>
<dbReference type="SUPFAM" id="SSF52266">
    <property type="entry name" value="SGNH hydrolase"/>
    <property type="match status" value="1"/>
</dbReference>
<keyword evidence="1" id="KW-0732">Signal</keyword>
<dbReference type="Gene3D" id="3.40.50.1110">
    <property type="entry name" value="SGNH hydrolase"/>
    <property type="match status" value="1"/>
</dbReference>
<evidence type="ECO:0000313" key="4">
    <source>
        <dbReference type="Proteomes" id="UP001501436"/>
    </source>
</evidence>
<name>A0ABP9G2U6_9SPHI</name>
<evidence type="ECO:0000256" key="1">
    <source>
        <dbReference type="SAM" id="SignalP"/>
    </source>
</evidence>
<dbReference type="Proteomes" id="UP001501436">
    <property type="component" value="Unassembled WGS sequence"/>
</dbReference>
<keyword evidence="4" id="KW-1185">Reference proteome</keyword>
<feature type="domain" description="SGNH hydrolase-type esterase" evidence="2">
    <location>
        <begin position="58"/>
        <end position="208"/>
    </location>
</feature>